<accession>J4I9S9</accession>
<sequence length="253" mass="28383">MASGDLTFRFIFPQNSDADMRTFQIRQVIEGSLDTAEIYKFHHPNTGTNMGVTTIQRKNAATQRWENAGQIEWSSDTNASVFFGGIERVSMRDLRKLKKPTSKSRRFKANGAEYKWKIAENGVDINSRQAGGQLVPSDINLTSNRAGRRNLGQGGRYVFLESVDETTEHVVNDPRHPVTIVSCMSILTNITVSFTVNDNVGDMQSRSMLETTPAASRNISQLRRQHDDGKYILLNNARLVPQSGQFDSRGQIK</sequence>
<proteinExistence type="predicted"/>
<feature type="domain" description="DUF6593" evidence="1">
    <location>
        <begin position="37"/>
        <end position="122"/>
    </location>
</feature>
<evidence type="ECO:0000259" key="1">
    <source>
        <dbReference type="Pfam" id="PF20236"/>
    </source>
</evidence>
<dbReference type="Pfam" id="PF20236">
    <property type="entry name" value="DUF6593"/>
    <property type="match status" value="1"/>
</dbReference>
<dbReference type="RefSeq" id="XP_012180974.1">
    <property type="nucleotide sequence ID" value="XM_012325584.1"/>
</dbReference>
<protein>
    <recommendedName>
        <fullName evidence="1">DUF6593 domain-containing protein</fullName>
    </recommendedName>
</protein>
<dbReference type="OrthoDB" id="3132420at2759"/>
<dbReference type="EMBL" id="HE797046">
    <property type="protein sequence ID" value="CCM01691.1"/>
    <property type="molecule type" value="Genomic_DNA"/>
</dbReference>
<organism evidence="2 3">
    <name type="scientific">Fibroporia radiculosa</name>
    <dbReference type="NCBI Taxonomy" id="599839"/>
    <lineage>
        <taxon>Eukaryota</taxon>
        <taxon>Fungi</taxon>
        <taxon>Dikarya</taxon>
        <taxon>Basidiomycota</taxon>
        <taxon>Agaricomycotina</taxon>
        <taxon>Agaricomycetes</taxon>
        <taxon>Polyporales</taxon>
        <taxon>Fibroporiaceae</taxon>
        <taxon>Fibroporia</taxon>
    </lineage>
</organism>
<dbReference type="InterPro" id="IPR046528">
    <property type="entry name" value="DUF6593"/>
</dbReference>
<name>J4I9S9_9APHY</name>
<evidence type="ECO:0000313" key="3">
    <source>
        <dbReference type="Proteomes" id="UP000006352"/>
    </source>
</evidence>
<dbReference type="AlphaFoldDB" id="J4I9S9"/>
<dbReference type="GeneID" id="24096602"/>
<gene>
    <name evidence="2" type="ORF">FIBRA_03755</name>
</gene>
<evidence type="ECO:0000313" key="2">
    <source>
        <dbReference type="EMBL" id="CCM01691.1"/>
    </source>
</evidence>
<keyword evidence="3" id="KW-1185">Reference proteome</keyword>
<dbReference type="InParanoid" id="J4I9S9"/>
<reference evidence="2 3" key="1">
    <citation type="journal article" date="2012" name="Appl. Environ. Microbiol.">
        <title>Short-read sequencing for genomic analysis of the brown rot fungus Fibroporia radiculosa.</title>
        <authorList>
            <person name="Tang J.D."/>
            <person name="Perkins A.D."/>
            <person name="Sonstegard T.S."/>
            <person name="Schroeder S.G."/>
            <person name="Burgess S.C."/>
            <person name="Diehl S.V."/>
        </authorList>
    </citation>
    <scope>NUCLEOTIDE SEQUENCE [LARGE SCALE GENOMIC DNA]</scope>
    <source>
        <strain evidence="2 3">TFFH 294</strain>
    </source>
</reference>
<dbReference type="HOGENOM" id="CLU_1098522_0_0_1"/>
<dbReference type="Proteomes" id="UP000006352">
    <property type="component" value="Unassembled WGS sequence"/>
</dbReference>